<name>A0ABV9EHX2_9ACTN</name>
<protein>
    <submittedName>
        <fullName evidence="2">Thiopeptide-type bacteriocin biosynthesis protein</fullName>
    </submittedName>
</protein>
<accession>A0ABV9EHX2</accession>
<proteinExistence type="predicted"/>
<keyword evidence="3" id="KW-1185">Reference proteome</keyword>
<comment type="caution">
    <text evidence="2">The sequence shown here is derived from an EMBL/GenBank/DDBJ whole genome shotgun (WGS) entry which is preliminary data.</text>
</comment>
<dbReference type="NCBIfam" id="TIGR03891">
    <property type="entry name" value="thiopep_ocin"/>
    <property type="match status" value="1"/>
</dbReference>
<dbReference type="Proteomes" id="UP001595891">
    <property type="component" value="Unassembled WGS sequence"/>
</dbReference>
<feature type="domain" description="Thiopeptide-type bacteriocin biosynthesis" evidence="1">
    <location>
        <begin position="5"/>
        <end position="245"/>
    </location>
</feature>
<dbReference type="InterPro" id="IPR023809">
    <property type="entry name" value="Thiopep_bacteriocin_synth_dom"/>
</dbReference>
<organism evidence="2 3">
    <name type="scientific">Sphaerisporangium corydalis</name>
    <dbReference type="NCBI Taxonomy" id="1441875"/>
    <lineage>
        <taxon>Bacteria</taxon>
        <taxon>Bacillati</taxon>
        <taxon>Actinomycetota</taxon>
        <taxon>Actinomycetes</taxon>
        <taxon>Streptosporangiales</taxon>
        <taxon>Streptosporangiaceae</taxon>
        <taxon>Sphaerisporangium</taxon>
    </lineage>
</organism>
<evidence type="ECO:0000313" key="2">
    <source>
        <dbReference type="EMBL" id="MFC4588550.1"/>
    </source>
</evidence>
<dbReference type="RefSeq" id="WP_262847157.1">
    <property type="nucleotide sequence ID" value="NZ_JANZYP010000058.1"/>
</dbReference>
<dbReference type="EMBL" id="JBHSFN010000012">
    <property type="protein sequence ID" value="MFC4588550.1"/>
    <property type="molecule type" value="Genomic_DNA"/>
</dbReference>
<evidence type="ECO:0000259" key="1">
    <source>
        <dbReference type="Pfam" id="PF14028"/>
    </source>
</evidence>
<evidence type="ECO:0000313" key="3">
    <source>
        <dbReference type="Proteomes" id="UP001595891"/>
    </source>
</evidence>
<sequence>MRHSWHQANVTFADPRDAEHLAATRIAPILREAGHAELINSWWFIRKRQWRIRYLAAGGAAAHDVFDALTTPGPWSWTTSVYEPETHAFGGPAAMDTAHALFHADSRHILSGAHDPGDRRELTLLLFTAMMRAAGLEWFEQGDVWARAADLRPPAALPGPIRWDGFKAGTHRLLTVDTGPLRAGGSLEFAADWFAAFERAGAVLADLDRDGRLTRGLRPTIAHHMIFAWNRLGLPKQAQAAIAQASKEVVFSE</sequence>
<reference evidence="3" key="1">
    <citation type="journal article" date="2019" name="Int. J. Syst. Evol. Microbiol.">
        <title>The Global Catalogue of Microorganisms (GCM) 10K type strain sequencing project: providing services to taxonomists for standard genome sequencing and annotation.</title>
        <authorList>
            <consortium name="The Broad Institute Genomics Platform"/>
            <consortium name="The Broad Institute Genome Sequencing Center for Infectious Disease"/>
            <person name="Wu L."/>
            <person name="Ma J."/>
        </authorList>
    </citation>
    <scope>NUCLEOTIDE SEQUENCE [LARGE SCALE GENOMIC DNA]</scope>
    <source>
        <strain evidence="3">CCUG 49560</strain>
    </source>
</reference>
<gene>
    <name evidence="2" type="ORF">ACFO8L_20845</name>
</gene>
<dbReference type="Pfam" id="PF14028">
    <property type="entry name" value="Lant_dehydr_C"/>
    <property type="match status" value="1"/>
</dbReference>